<proteinExistence type="predicted"/>
<evidence type="ECO:0000313" key="1">
    <source>
        <dbReference type="EMBL" id="KAL3510319.1"/>
    </source>
</evidence>
<dbReference type="EMBL" id="JBJUIK010000012">
    <property type="protein sequence ID" value="KAL3510319.1"/>
    <property type="molecule type" value="Genomic_DNA"/>
</dbReference>
<name>A0ABD2YTZ6_9GENT</name>
<sequence>SNDSIHEGTLPMQTTSRHDTALQVDVVLRSCDQFLHLWINHEDWSSSLKVTFEYARSTPAERRDFWDSLCLIGANMVDPWVVGKDFNAIESL</sequence>
<dbReference type="Proteomes" id="UP001630127">
    <property type="component" value="Unassembled WGS sequence"/>
</dbReference>
<comment type="caution">
    <text evidence="1">The sequence shown here is derived from an EMBL/GenBank/DDBJ whole genome shotgun (WGS) entry which is preliminary data.</text>
</comment>
<dbReference type="AlphaFoldDB" id="A0ABD2YTZ6"/>
<gene>
    <name evidence="1" type="ORF">ACH5RR_029720</name>
</gene>
<accession>A0ABD2YTZ6</accession>
<evidence type="ECO:0000313" key="2">
    <source>
        <dbReference type="Proteomes" id="UP001630127"/>
    </source>
</evidence>
<reference evidence="1 2" key="1">
    <citation type="submission" date="2024-11" db="EMBL/GenBank/DDBJ databases">
        <title>A near-complete genome assembly of Cinchona calisaya.</title>
        <authorList>
            <person name="Lian D.C."/>
            <person name="Zhao X.W."/>
            <person name="Wei L."/>
        </authorList>
    </citation>
    <scope>NUCLEOTIDE SEQUENCE [LARGE SCALE GENOMIC DNA]</scope>
    <source>
        <tissue evidence="1">Nenye</tissue>
    </source>
</reference>
<keyword evidence="2" id="KW-1185">Reference proteome</keyword>
<protein>
    <submittedName>
        <fullName evidence="1">Uncharacterized protein</fullName>
    </submittedName>
</protein>
<feature type="non-terminal residue" evidence="1">
    <location>
        <position position="1"/>
    </location>
</feature>
<organism evidence="1 2">
    <name type="scientific">Cinchona calisaya</name>
    <dbReference type="NCBI Taxonomy" id="153742"/>
    <lineage>
        <taxon>Eukaryota</taxon>
        <taxon>Viridiplantae</taxon>
        <taxon>Streptophyta</taxon>
        <taxon>Embryophyta</taxon>
        <taxon>Tracheophyta</taxon>
        <taxon>Spermatophyta</taxon>
        <taxon>Magnoliopsida</taxon>
        <taxon>eudicotyledons</taxon>
        <taxon>Gunneridae</taxon>
        <taxon>Pentapetalae</taxon>
        <taxon>asterids</taxon>
        <taxon>lamiids</taxon>
        <taxon>Gentianales</taxon>
        <taxon>Rubiaceae</taxon>
        <taxon>Cinchonoideae</taxon>
        <taxon>Cinchoneae</taxon>
        <taxon>Cinchona</taxon>
    </lineage>
</organism>